<comment type="caution">
    <text evidence="2">The sequence shown here is derived from an EMBL/GenBank/DDBJ whole genome shotgun (WGS) entry which is preliminary data.</text>
</comment>
<dbReference type="RefSeq" id="WP_126597103.1">
    <property type="nucleotide sequence ID" value="NZ_BIFQ01000001.1"/>
</dbReference>
<accession>A0A401ZGW6</accession>
<protein>
    <submittedName>
        <fullName evidence="2">Uncharacterized protein</fullName>
    </submittedName>
</protein>
<feature type="compositionally biased region" description="Low complexity" evidence="1">
    <location>
        <begin position="78"/>
        <end position="102"/>
    </location>
</feature>
<evidence type="ECO:0000256" key="1">
    <source>
        <dbReference type="SAM" id="MobiDB-lite"/>
    </source>
</evidence>
<evidence type="ECO:0000313" key="2">
    <source>
        <dbReference type="EMBL" id="GCE06131.1"/>
    </source>
</evidence>
<sequence length="112" mass="12552">MATILLTDDEYTFLVNTHKDLIERAKTASPRAATHLRTAAKLHSDFIALEDGRRAAAKTKTEARQEREAHKIQRQQERLAALQQKMQQQQPQRAQGSASQSSTNQNQGRASA</sequence>
<gene>
    <name evidence="2" type="ORF">KDAU_34600</name>
</gene>
<dbReference type="AlphaFoldDB" id="A0A401ZGW6"/>
<organism evidence="2 3">
    <name type="scientific">Dictyobacter aurantiacus</name>
    <dbReference type="NCBI Taxonomy" id="1936993"/>
    <lineage>
        <taxon>Bacteria</taxon>
        <taxon>Bacillati</taxon>
        <taxon>Chloroflexota</taxon>
        <taxon>Ktedonobacteria</taxon>
        <taxon>Ktedonobacterales</taxon>
        <taxon>Dictyobacteraceae</taxon>
        <taxon>Dictyobacter</taxon>
    </lineage>
</organism>
<dbReference type="Proteomes" id="UP000287224">
    <property type="component" value="Unassembled WGS sequence"/>
</dbReference>
<name>A0A401ZGW6_9CHLR</name>
<proteinExistence type="predicted"/>
<evidence type="ECO:0000313" key="3">
    <source>
        <dbReference type="Proteomes" id="UP000287224"/>
    </source>
</evidence>
<feature type="compositionally biased region" description="Basic and acidic residues" evidence="1">
    <location>
        <begin position="57"/>
        <end position="77"/>
    </location>
</feature>
<feature type="region of interest" description="Disordered" evidence="1">
    <location>
        <begin position="57"/>
        <end position="112"/>
    </location>
</feature>
<keyword evidence="3" id="KW-1185">Reference proteome</keyword>
<feature type="compositionally biased region" description="Polar residues" evidence="1">
    <location>
        <begin position="103"/>
        <end position="112"/>
    </location>
</feature>
<dbReference type="EMBL" id="BIFQ01000001">
    <property type="protein sequence ID" value="GCE06131.1"/>
    <property type="molecule type" value="Genomic_DNA"/>
</dbReference>
<reference evidence="3" key="1">
    <citation type="submission" date="2018-12" db="EMBL/GenBank/DDBJ databases">
        <title>Tengunoibacter tsumagoiensis gen. nov., sp. nov., Dictyobacter kobayashii sp. nov., D. alpinus sp. nov., and D. joshuensis sp. nov. and description of Dictyobacteraceae fam. nov. within the order Ktedonobacterales isolated from Tengu-no-mugimeshi.</title>
        <authorList>
            <person name="Wang C.M."/>
            <person name="Zheng Y."/>
            <person name="Sakai Y."/>
            <person name="Toyoda A."/>
            <person name="Minakuchi Y."/>
            <person name="Abe K."/>
            <person name="Yokota A."/>
            <person name="Yabe S."/>
        </authorList>
    </citation>
    <scope>NUCLEOTIDE SEQUENCE [LARGE SCALE GENOMIC DNA]</scope>
    <source>
        <strain evidence="3">S-27</strain>
    </source>
</reference>